<dbReference type="PANTHER" id="PTHR45982">
    <property type="entry name" value="REGULATOR OF CHROMOSOME CONDENSATION"/>
    <property type="match status" value="1"/>
</dbReference>
<evidence type="ECO:0000313" key="5">
    <source>
        <dbReference type="Proteomes" id="UP000838878"/>
    </source>
</evidence>
<dbReference type="PANTHER" id="PTHR45982:SF1">
    <property type="entry name" value="REGULATOR OF CHROMOSOME CONDENSATION"/>
    <property type="match status" value="1"/>
</dbReference>
<feature type="non-terminal residue" evidence="4">
    <location>
        <position position="372"/>
    </location>
</feature>
<dbReference type="GO" id="GO:0005085">
    <property type="term" value="F:guanyl-nucleotide exchange factor activity"/>
    <property type="evidence" value="ECO:0007669"/>
    <property type="project" value="TreeGrafter"/>
</dbReference>
<dbReference type="PRINTS" id="PR00633">
    <property type="entry name" value="RCCNDNSATION"/>
</dbReference>
<dbReference type="Pfam" id="PF25390">
    <property type="entry name" value="WD40_RLD"/>
    <property type="match status" value="1"/>
</dbReference>
<dbReference type="InterPro" id="IPR051553">
    <property type="entry name" value="Ran_GTPase-activating"/>
</dbReference>
<keyword evidence="2" id="KW-0677">Repeat</keyword>
<dbReference type="EMBL" id="OV170225">
    <property type="protein sequence ID" value="CAH0726047.1"/>
    <property type="molecule type" value="Genomic_DNA"/>
</dbReference>
<dbReference type="SUPFAM" id="SSF50985">
    <property type="entry name" value="RCC1/BLIP-II"/>
    <property type="match status" value="1"/>
</dbReference>
<dbReference type="InterPro" id="IPR009091">
    <property type="entry name" value="RCC1/BLIP-II"/>
</dbReference>
<protein>
    <recommendedName>
        <fullName evidence="3">RCC1-like domain-containing protein</fullName>
    </recommendedName>
</protein>
<dbReference type="GO" id="GO:0005737">
    <property type="term" value="C:cytoplasm"/>
    <property type="evidence" value="ECO:0007669"/>
    <property type="project" value="TreeGrafter"/>
</dbReference>
<keyword evidence="1" id="KW-0344">Guanine-nucleotide releasing factor</keyword>
<evidence type="ECO:0000256" key="1">
    <source>
        <dbReference type="ARBA" id="ARBA00022658"/>
    </source>
</evidence>
<evidence type="ECO:0000256" key="2">
    <source>
        <dbReference type="ARBA" id="ARBA00022737"/>
    </source>
</evidence>
<organism evidence="4 5">
    <name type="scientific">Brenthis ino</name>
    <name type="common">lesser marbled fritillary</name>
    <dbReference type="NCBI Taxonomy" id="405034"/>
    <lineage>
        <taxon>Eukaryota</taxon>
        <taxon>Metazoa</taxon>
        <taxon>Ecdysozoa</taxon>
        <taxon>Arthropoda</taxon>
        <taxon>Hexapoda</taxon>
        <taxon>Insecta</taxon>
        <taxon>Pterygota</taxon>
        <taxon>Neoptera</taxon>
        <taxon>Endopterygota</taxon>
        <taxon>Lepidoptera</taxon>
        <taxon>Glossata</taxon>
        <taxon>Ditrysia</taxon>
        <taxon>Papilionoidea</taxon>
        <taxon>Nymphalidae</taxon>
        <taxon>Heliconiinae</taxon>
        <taxon>Argynnini</taxon>
        <taxon>Brenthis</taxon>
    </lineage>
</organism>
<proteinExistence type="predicted"/>
<dbReference type="AlphaFoldDB" id="A0A8J9V6A2"/>
<keyword evidence="5" id="KW-1185">Reference proteome</keyword>
<reference evidence="4" key="1">
    <citation type="submission" date="2021-12" db="EMBL/GenBank/DDBJ databases">
        <authorList>
            <person name="Martin H S."/>
        </authorList>
    </citation>
    <scope>NUCLEOTIDE SEQUENCE</scope>
</reference>
<name>A0A8J9V6A2_9NEOP</name>
<evidence type="ECO:0000313" key="4">
    <source>
        <dbReference type="EMBL" id="CAH0726047.1"/>
    </source>
</evidence>
<dbReference type="OrthoDB" id="10256179at2759"/>
<evidence type="ECO:0000259" key="3">
    <source>
        <dbReference type="Pfam" id="PF25390"/>
    </source>
</evidence>
<dbReference type="InterPro" id="IPR000408">
    <property type="entry name" value="Reg_chr_condens"/>
</dbReference>
<dbReference type="Gene3D" id="2.130.10.30">
    <property type="entry name" value="Regulator of chromosome condensation 1/beta-lactamase-inhibitor protein II"/>
    <property type="match status" value="2"/>
</dbReference>
<accession>A0A8J9V6A2</accession>
<dbReference type="PROSITE" id="PS00626">
    <property type="entry name" value="RCC1_2"/>
    <property type="match status" value="1"/>
</dbReference>
<feature type="domain" description="RCC1-like" evidence="3">
    <location>
        <begin position="1"/>
        <end position="355"/>
    </location>
</feature>
<dbReference type="InterPro" id="IPR058923">
    <property type="entry name" value="RCC1-like_dom"/>
</dbReference>
<gene>
    <name evidence="4" type="ORF">BINO364_LOCUS11566</name>
</gene>
<dbReference type="Proteomes" id="UP000838878">
    <property type="component" value="Chromosome 5"/>
</dbReference>
<sequence>MYSWGANSHGQLGLNLTSEQIEKPTKIENDFINFIKQISCGGGHTVLLDKEGKLFSCGWNLKKQLAQENEVYTFNRIWRLSGIKFINIACGWDFSCGVTDDNFLFVWGSNSHGQLGLPKDHFPEDVHPIRLQVNACAISMGLRHTAIVNSKGEIWTTGCGRHGQLGLGKDILQSDRFQKVSKLNKISHISCGQNHTVAWNSEERALYVWGENKHGQLLLSTDKYKKIFTPEKIDIDVKQEVKKLLSGWTNVLLWLKDGTLLTWGRNNHGQLGTNIPFAGKIIHVKLPDNRVVKDVALGSEHTICLASDNTLWAWGWNEHANTGTSSEDSVFIPTKVPIEPGSKITQTYAGSAHNFIVTECVEAPKPDSKSEE</sequence>